<reference evidence="1" key="4">
    <citation type="submission" date="2019-03" db="UniProtKB">
        <authorList>
            <consortium name="EnsemblPlants"/>
        </authorList>
    </citation>
    <scope>IDENTIFICATION</scope>
</reference>
<protein>
    <recommendedName>
        <fullName evidence="3">Reverse transcriptase zinc-binding domain-containing protein</fullName>
    </recommendedName>
</protein>
<evidence type="ECO:0008006" key="3">
    <source>
        <dbReference type="Google" id="ProtNLM"/>
    </source>
</evidence>
<keyword evidence="2" id="KW-1185">Reference proteome</keyword>
<dbReference type="Proteomes" id="UP000015105">
    <property type="component" value="Chromosome 1D"/>
</dbReference>
<dbReference type="PANTHER" id="PTHR33116">
    <property type="entry name" value="REVERSE TRANSCRIPTASE ZINC-BINDING DOMAIN-CONTAINING PROTEIN-RELATED-RELATED"/>
    <property type="match status" value="1"/>
</dbReference>
<dbReference type="Gramene" id="AET1Gv20977300.1">
    <property type="protein sequence ID" value="AET1Gv20977300.1"/>
    <property type="gene ID" value="AET1Gv20977300"/>
</dbReference>
<reference evidence="2" key="1">
    <citation type="journal article" date="2014" name="Science">
        <title>Ancient hybridizations among the ancestral genomes of bread wheat.</title>
        <authorList>
            <consortium name="International Wheat Genome Sequencing Consortium,"/>
            <person name="Marcussen T."/>
            <person name="Sandve S.R."/>
            <person name="Heier L."/>
            <person name="Spannagl M."/>
            <person name="Pfeifer M."/>
            <person name="Jakobsen K.S."/>
            <person name="Wulff B.B."/>
            <person name="Steuernagel B."/>
            <person name="Mayer K.F."/>
            <person name="Olsen O.A."/>
        </authorList>
    </citation>
    <scope>NUCLEOTIDE SEQUENCE [LARGE SCALE GENOMIC DNA]</scope>
    <source>
        <strain evidence="2">cv. AL8/78</strain>
    </source>
</reference>
<dbReference type="STRING" id="200361.A0A452ZYW3"/>
<evidence type="ECO:0000313" key="2">
    <source>
        <dbReference type="Proteomes" id="UP000015105"/>
    </source>
</evidence>
<name>A0A452ZYW3_AEGTS</name>
<organism evidence="1 2">
    <name type="scientific">Aegilops tauschii subsp. strangulata</name>
    <name type="common">Goatgrass</name>
    <dbReference type="NCBI Taxonomy" id="200361"/>
    <lineage>
        <taxon>Eukaryota</taxon>
        <taxon>Viridiplantae</taxon>
        <taxon>Streptophyta</taxon>
        <taxon>Embryophyta</taxon>
        <taxon>Tracheophyta</taxon>
        <taxon>Spermatophyta</taxon>
        <taxon>Magnoliopsida</taxon>
        <taxon>Liliopsida</taxon>
        <taxon>Poales</taxon>
        <taxon>Poaceae</taxon>
        <taxon>BOP clade</taxon>
        <taxon>Pooideae</taxon>
        <taxon>Triticodae</taxon>
        <taxon>Triticeae</taxon>
        <taxon>Triticinae</taxon>
        <taxon>Aegilops</taxon>
    </lineage>
</organism>
<dbReference type="AlphaFoldDB" id="A0A452ZYW3"/>
<reference evidence="2" key="2">
    <citation type="journal article" date="2017" name="Nat. Plants">
        <title>The Aegilops tauschii genome reveals multiple impacts of transposons.</title>
        <authorList>
            <person name="Zhao G."/>
            <person name="Zou C."/>
            <person name="Li K."/>
            <person name="Wang K."/>
            <person name="Li T."/>
            <person name="Gao L."/>
            <person name="Zhang X."/>
            <person name="Wang H."/>
            <person name="Yang Z."/>
            <person name="Liu X."/>
            <person name="Jiang W."/>
            <person name="Mao L."/>
            <person name="Kong X."/>
            <person name="Jiao Y."/>
            <person name="Jia J."/>
        </authorList>
    </citation>
    <scope>NUCLEOTIDE SEQUENCE [LARGE SCALE GENOMIC DNA]</scope>
    <source>
        <strain evidence="2">cv. AL8/78</strain>
    </source>
</reference>
<dbReference type="PANTHER" id="PTHR33116:SF86">
    <property type="entry name" value="REVERSE TRANSCRIPTASE DOMAIN-CONTAINING PROTEIN"/>
    <property type="match status" value="1"/>
</dbReference>
<evidence type="ECO:0000313" key="1">
    <source>
        <dbReference type="EnsemblPlants" id="AET1Gv20977300.1"/>
    </source>
</evidence>
<sequence length="251" mass="28928">MSVFKLPASVCDDITRMICQYWWGVENGKKKMAWMSWEKLRLPKSMGGLGFRDMRAFNQALLAKQAWRLLDRPDSLCARLIKARYYPLGQLLDTVFPGTGSEVWKGILHGLELIKKGVIWRVGNGTKIRTWRDPWLPRPYSFRPITPKGNCRFNRASDFLDGNGAWRQDRLGEFFWPMDVNQILKIRTSPRQRDDFLSWYPEKSGCFTVRSAYKLAMHDQNVAAANGASNSAPEGNRLAWNLVWKAAVPQK</sequence>
<accession>A0A452ZYW3</accession>
<reference evidence="1" key="5">
    <citation type="journal article" date="2021" name="G3 (Bethesda)">
        <title>Aegilops tauschii genome assembly Aet v5.0 features greater sequence contiguity and improved annotation.</title>
        <authorList>
            <person name="Wang L."/>
            <person name="Zhu T."/>
            <person name="Rodriguez J.C."/>
            <person name="Deal K.R."/>
            <person name="Dubcovsky J."/>
            <person name="McGuire P.E."/>
            <person name="Lux T."/>
            <person name="Spannagl M."/>
            <person name="Mayer K.F.X."/>
            <person name="Baldrich P."/>
            <person name="Meyers B.C."/>
            <person name="Huo N."/>
            <person name="Gu Y.Q."/>
            <person name="Zhou H."/>
            <person name="Devos K.M."/>
            <person name="Bennetzen J.L."/>
            <person name="Unver T."/>
            <person name="Budak H."/>
            <person name="Gulick P.J."/>
            <person name="Galiba G."/>
            <person name="Kalapos B."/>
            <person name="Nelson D.R."/>
            <person name="Li P."/>
            <person name="You F.M."/>
            <person name="Luo M.C."/>
            <person name="Dvorak J."/>
        </authorList>
    </citation>
    <scope>NUCLEOTIDE SEQUENCE [LARGE SCALE GENOMIC DNA]</scope>
    <source>
        <strain evidence="1">cv. AL8/78</strain>
    </source>
</reference>
<proteinExistence type="predicted"/>
<dbReference type="EnsemblPlants" id="AET1Gv20977300.1">
    <property type="protein sequence ID" value="AET1Gv20977300.1"/>
    <property type="gene ID" value="AET1Gv20977300"/>
</dbReference>
<reference evidence="1" key="3">
    <citation type="journal article" date="2017" name="Nature">
        <title>Genome sequence of the progenitor of the wheat D genome Aegilops tauschii.</title>
        <authorList>
            <person name="Luo M.C."/>
            <person name="Gu Y.Q."/>
            <person name="Puiu D."/>
            <person name="Wang H."/>
            <person name="Twardziok S.O."/>
            <person name="Deal K.R."/>
            <person name="Huo N."/>
            <person name="Zhu T."/>
            <person name="Wang L."/>
            <person name="Wang Y."/>
            <person name="McGuire P.E."/>
            <person name="Liu S."/>
            <person name="Long H."/>
            <person name="Ramasamy R.K."/>
            <person name="Rodriguez J.C."/>
            <person name="Van S.L."/>
            <person name="Yuan L."/>
            <person name="Wang Z."/>
            <person name="Xia Z."/>
            <person name="Xiao L."/>
            <person name="Anderson O.D."/>
            <person name="Ouyang S."/>
            <person name="Liang Y."/>
            <person name="Zimin A.V."/>
            <person name="Pertea G."/>
            <person name="Qi P."/>
            <person name="Bennetzen J.L."/>
            <person name="Dai X."/>
            <person name="Dawson M.W."/>
            <person name="Muller H.G."/>
            <person name="Kugler K."/>
            <person name="Rivarola-Duarte L."/>
            <person name="Spannagl M."/>
            <person name="Mayer K.F.X."/>
            <person name="Lu F.H."/>
            <person name="Bevan M.W."/>
            <person name="Leroy P."/>
            <person name="Li P."/>
            <person name="You F.M."/>
            <person name="Sun Q."/>
            <person name="Liu Z."/>
            <person name="Lyons E."/>
            <person name="Wicker T."/>
            <person name="Salzberg S.L."/>
            <person name="Devos K.M."/>
            <person name="Dvorak J."/>
        </authorList>
    </citation>
    <scope>NUCLEOTIDE SEQUENCE [LARGE SCALE GENOMIC DNA]</scope>
    <source>
        <strain evidence="1">cv. AL8/78</strain>
    </source>
</reference>